<proteinExistence type="predicted"/>
<evidence type="ECO:0000313" key="2">
    <source>
        <dbReference type="EMBL" id="CAF1535493.1"/>
    </source>
</evidence>
<dbReference type="PANTHER" id="PTHR44103:SF1">
    <property type="entry name" value="PROPROTEIN CONVERTASE P"/>
    <property type="match status" value="1"/>
</dbReference>
<dbReference type="InterPro" id="IPR013517">
    <property type="entry name" value="FG-GAP"/>
</dbReference>
<dbReference type="PANTHER" id="PTHR44103">
    <property type="entry name" value="PROPROTEIN CONVERTASE P"/>
    <property type="match status" value="1"/>
</dbReference>
<sequence>MTITFSSTITANVSTTSSTFSSTTSLTFSSTSSLTTIITTTISTTISTTSSTIVSTIRTIPDCDIFYQESFYSNGKEPYAIAIGDLNKDKISDVVISYANEDKLEITLHSSYGTILSRRKHNNNARALSIVLGDIDSDGKRDIITVNLHGNKYSIGMSLYIENNSFSVPILHQCQWNTLRAVALIDFNKDENLDVIAVSGDASGVIYFLRNTGGDRLTCYNNNYYVSNTPLAIAIGKINGDAFDDFVLSTDGHPTFLTFFYYHGNGAFYQTTGKQVSFASSITLGDLNNDGYLDIITTSLYHRESGILFSEDSLSYSSHVLYAIDGYSKSLVIADLNDDENYDIIIGSVETNIITVFLNFGNSTLRPRKTYNVSRTPRVIGLIDANNDQKPDIIYADERSEYVGVLLRC</sequence>
<dbReference type="Proteomes" id="UP000663852">
    <property type="component" value="Unassembled WGS sequence"/>
</dbReference>
<dbReference type="Proteomes" id="UP000663828">
    <property type="component" value="Unassembled WGS sequence"/>
</dbReference>
<dbReference type="InterPro" id="IPR028994">
    <property type="entry name" value="Integrin_alpha_N"/>
</dbReference>
<dbReference type="Pfam" id="PF13517">
    <property type="entry name" value="FG-GAP_3"/>
    <property type="match status" value="1"/>
</dbReference>
<keyword evidence="1" id="KW-0732">Signal</keyword>
<evidence type="ECO:0000313" key="3">
    <source>
        <dbReference type="EMBL" id="CAF1583360.1"/>
    </source>
</evidence>
<protein>
    <submittedName>
        <fullName evidence="3">Uncharacterized protein</fullName>
    </submittedName>
</protein>
<keyword evidence="4" id="KW-1185">Reference proteome</keyword>
<evidence type="ECO:0000256" key="1">
    <source>
        <dbReference type="ARBA" id="ARBA00022729"/>
    </source>
</evidence>
<organism evidence="3 4">
    <name type="scientific">Adineta ricciae</name>
    <name type="common">Rotifer</name>
    <dbReference type="NCBI Taxonomy" id="249248"/>
    <lineage>
        <taxon>Eukaryota</taxon>
        <taxon>Metazoa</taxon>
        <taxon>Spiralia</taxon>
        <taxon>Gnathifera</taxon>
        <taxon>Rotifera</taxon>
        <taxon>Eurotatoria</taxon>
        <taxon>Bdelloidea</taxon>
        <taxon>Adinetida</taxon>
        <taxon>Adinetidae</taxon>
        <taxon>Adineta</taxon>
    </lineage>
</organism>
<name>A0A815ZE39_ADIRI</name>
<dbReference type="Gene3D" id="2.130.10.130">
    <property type="entry name" value="Integrin alpha, N-terminal"/>
    <property type="match status" value="2"/>
</dbReference>
<dbReference type="EMBL" id="CAJNOR010006032">
    <property type="protein sequence ID" value="CAF1583360.1"/>
    <property type="molecule type" value="Genomic_DNA"/>
</dbReference>
<dbReference type="OrthoDB" id="10022113at2759"/>
<accession>A0A815ZE39</accession>
<reference evidence="3" key="1">
    <citation type="submission" date="2021-02" db="EMBL/GenBank/DDBJ databases">
        <authorList>
            <person name="Nowell W R."/>
        </authorList>
    </citation>
    <scope>NUCLEOTIDE SEQUENCE</scope>
</reference>
<evidence type="ECO:0000313" key="4">
    <source>
        <dbReference type="Proteomes" id="UP000663828"/>
    </source>
</evidence>
<comment type="caution">
    <text evidence="3">The sequence shown here is derived from an EMBL/GenBank/DDBJ whole genome shotgun (WGS) entry which is preliminary data.</text>
</comment>
<gene>
    <name evidence="2" type="ORF">EDS130_LOCUS44911</name>
    <name evidence="3" type="ORF">XAT740_LOCUS45759</name>
</gene>
<dbReference type="SUPFAM" id="SSF69318">
    <property type="entry name" value="Integrin alpha N-terminal domain"/>
    <property type="match status" value="1"/>
</dbReference>
<dbReference type="EMBL" id="CAJNOJ010000952">
    <property type="protein sequence ID" value="CAF1535493.1"/>
    <property type="molecule type" value="Genomic_DNA"/>
</dbReference>
<dbReference type="AlphaFoldDB" id="A0A815ZE39"/>